<sequence length="272" mass="31094">MPSDMTNVPSTVPIYYYGFLNNAFYNMHKITSSGNIKLECPQNLIVNITNASYGDPPINVTSSIKCNKRLCVINSGDYVRKPFKHLTVEFECVAMESVRTLFDGNKFHPGITRNYLILERDFDGQSPDYSVINSINFLLKYRKYPYLVWNGKDWVGENGNWHDEKATTLVNYEQLTFSGYSVFLNYVAICNNVTNCYEMDDIYAAYSECETSDCSFFTISFENQLSISTKRTWLCRGWPTIVPLKGHLAAVKCSAFDSNNINTHIANNNTFM</sequence>
<reference evidence="1 2" key="1">
    <citation type="journal article" date="2012" name="Nucleic Acids Res.">
        <title>Sequencing of the smallest Apicomplexan genome from the human pathogen Babesia microti.</title>
        <authorList>
            <person name="Cornillot E."/>
            <person name="Hadj-Kaddour K."/>
            <person name="Dassouli A."/>
            <person name="Noel B."/>
            <person name="Ranwez V."/>
            <person name="Vacherie B."/>
            <person name="Augagneur Y."/>
            <person name="Bres V."/>
            <person name="Duclos A."/>
            <person name="Randazzo S."/>
            <person name="Carcy B."/>
            <person name="Debierre-Grockiego F."/>
            <person name="Delbecq S."/>
            <person name="Moubri-Menage K."/>
            <person name="Shams-Eldin H."/>
            <person name="Usmani-Brown S."/>
            <person name="Bringaud F."/>
            <person name="Wincker P."/>
            <person name="Vivares C.P."/>
            <person name="Schwarz R.T."/>
            <person name="Schetters T.P."/>
            <person name="Krause P.J."/>
            <person name="Gorenflot A."/>
            <person name="Berry V."/>
            <person name="Barbe V."/>
            <person name="Ben Mamoun C."/>
        </authorList>
    </citation>
    <scope>NUCLEOTIDE SEQUENCE [LARGE SCALE GENOMIC DNA]</scope>
    <source>
        <strain evidence="1 2">RI</strain>
    </source>
</reference>
<reference evidence="1 2" key="3">
    <citation type="journal article" date="2016" name="Sci. Rep.">
        <title>Genome-wide diversity and gene expression profiling of Babesia microti isolates identify polymorphic genes that mediate host-pathogen interactions.</title>
        <authorList>
            <person name="Silva J.C."/>
            <person name="Cornillot E."/>
            <person name="McCracken C."/>
            <person name="Usmani-Brown S."/>
            <person name="Dwivedi A."/>
            <person name="Ifeonu O.O."/>
            <person name="Crabtree J."/>
            <person name="Gotia H.T."/>
            <person name="Virji A.Z."/>
            <person name="Reynes C."/>
            <person name="Colinge J."/>
            <person name="Kumar V."/>
            <person name="Lawres L."/>
            <person name="Pazzi J.E."/>
            <person name="Pablo J.V."/>
            <person name="Hung C."/>
            <person name="Brancato J."/>
            <person name="Kumari P."/>
            <person name="Orvis J."/>
            <person name="Tretina K."/>
            <person name="Chibucos M."/>
            <person name="Ott S."/>
            <person name="Sadzewicz L."/>
            <person name="Sengamalay N."/>
            <person name="Shetty A.C."/>
            <person name="Su Q."/>
            <person name="Tallon L."/>
            <person name="Fraser C.M."/>
            <person name="Frutos R."/>
            <person name="Molina D.M."/>
            <person name="Krause P.J."/>
            <person name="Ben Mamoun C."/>
        </authorList>
    </citation>
    <scope>NUCLEOTIDE SEQUENCE [LARGE SCALE GENOMIC DNA]</scope>
    <source>
        <strain evidence="1 2">RI</strain>
    </source>
</reference>
<organism evidence="1 2">
    <name type="scientific">Babesia microti (strain RI)</name>
    <dbReference type="NCBI Taxonomy" id="1133968"/>
    <lineage>
        <taxon>Eukaryota</taxon>
        <taxon>Sar</taxon>
        <taxon>Alveolata</taxon>
        <taxon>Apicomplexa</taxon>
        <taxon>Aconoidasida</taxon>
        <taxon>Piroplasmida</taxon>
        <taxon>Babesiidae</taxon>
        <taxon>Babesia</taxon>
    </lineage>
</organism>
<gene>
    <name evidence="1" type="ORF">BMR1_02g02470</name>
</gene>
<dbReference type="GeneID" id="24424278"/>
<evidence type="ECO:0000313" key="2">
    <source>
        <dbReference type="Proteomes" id="UP000002899"/>
    </source>
</evidence>
<proteinExistence type="predicted"/>
<protein>
    <recommendedName>
        <fullName evidence="3">SUEL-type lectin domain-containing protein</fullName>
    </recommendedName>
</protein>
<dbReference type="EMBL" id="FO082872">
    <property type="protein sequence ID" value="SJK86003.1"/>
    <property type="molecule type" value="Genomic_DNA"/>
</dbReference>
<dbReference type="OrthoDB" id="368565at2759"/>
<name>A0A1R4AAI0_BABMR</name>
<evidence type="ECO:0008006" key="3">
    <source>
        <dbReference type="Google" id="ProtNLM"/>
    </source>
</evidence>
<evidence type="ECO:0000313" key="1">
    <source>
        <dbReference type="EMBL" id="SJK86003.1"/>
    </source>
</evidence>
<dbReference type="AlphaFoldDB" id="A0A1R4AAI0"/>
<dbReference type="VEuPathDB" id="PiroplasmaDB:BMR1_02g02470"/>
<reference evidence="1 2" key="2">
    <citation type="journal article" date="2013" name="PLoS ONE">
        <title>Whole genome mapping and re-organization of the nuclear and mitochondrial genomes of Babesia microti isolates.</title>
        <authorList>
            <person name="Cornillot E."/>
            <person name="Dassouli A."/>
            <person name="Garg A."/>
            <person name="Pachikara N."/>
            <person name="Randazzo S."/>
            <person name="Depoix D."/>
            <person name="Carcy B."/>
            <person name="Delbecq S."/>
            <person name="Frutos R."/>
            <person name="Silva J.C."/>
            <person name="Sutton R."/>
            <person name="Krause P.J."/>
            <person name="Mamoun C.B."/>
        </authorList>
    </citation>
    <scope>NUCLEOTIDE SEQUENCE [LARGE SCALE GENOMIC DNA]</scope>
    <source>
        <strain evidence="1 2">RI</strain>
    </source>
</reference>
<dbReference type="RefSeq" id="XP_021338202.1">
    <property type="nucleotide sequence ID" value="XM_021481575.1"/>
</dbReference>
<accession>A0A1R4AAI0</accession>
<dbReference type="KEGG" id="bmic:BMR1_02g02470"/>
<keyword evidence="2" id="KW-1185">Reference proteome</keyword>
<dbReference type="Proteomes" id="UP000002899">
    <property type="component" value="Chromosome II"/>
</dbReference>